<accession>A0A3P8VVJ4</accession>
<reference evidence="1" key="3">
    <citation type="submission" date="2025-09" db="UniProtKB">
        <authorList>
            <consortium name="Ensembl"/>
        </authorList>
    </citation>
    <scope>IDENTIFICATION</scope>
</reference>
<proteinExistence type="predicted"/>
<reference evidence="1 2" key="1">
    <citation type="journal article" date="2014" name="Nat. Genet.">
        <title>Whole-genome sequence of a flatfish provides insights into ZW sex chromosome evolution and adaptation to a benthic lifestyle.</title>
        <authorList>
            <person name="Chen S."/>
            <person name="Zhang G."/>
            <person name="Shao C."/>
            <person name="Huang Q."/>
            <person name="Liu G."/>
            <person name="Zhang P."/>
            <person name="Song W."/>
            <person name="An N."/>
            <person name="Chalopin D."/>
            <person name="Volff J.N."/>
            <person name="Hong Y."/>
            <person name="Li Q."/>
            <person name="Sha Z."/>
            <person name="Zhou H."/>
            <person name="Xie M."/>
            <person name="Yu Q."/>
            <person name="Liu Y."/>
            <person name="Xiang H."/>
            <person name="Wang N."/>
            <person name="Wu K."/>
            <person name="Yang C."/>
            <person name="Zhou Q."/>
            <person name="Liao X."/>
            <person name="Yang L."/>
            <person name="Hu Q."/>
            <person name="Zhang J."/>
            <person name="Meng L."/>
            <person name="Jin L."/>
            <person name="Tian Y."/>
            <person name="Lian J."/>
            <person name="Yang J."/>
            <person name="Miao G."/>
            <person name="Liu S."/>
            <person name="Liang Z."/>
            <person name="Yan F."/>
            <person name="Li Y."/>
            <person name="Sun B."/>
            <person name="Zhang H."/>
            <person name="Zhang J."/>
            <person name="Zhu Y."/>
            <person name="Du M."/>
            <person name="Zhao Y."/>
            <person name="Schartl M."/>
            <person name="Tang Q."/>
            <person name="Wang J."/>
        </authorList>
    </citation>
    <scope>NUCLEOTIDE SEQUENCE</scope>
</reference>
<dbReference type="InParanoid" id="A0A3P8VVJ4"/>
<dbReference type="Ensembl" id="ENSCSET00000018565.1">
    <property type="protein sequence ID" value="ENSCSEP00000018339.1"/>
    <property type="gene ID" value="ENSCSEG00000011770.1"/>
</dbReference>
<protein>
    <submittedName>
        <fullName evidence="1">Uncharacterized protein</fullName>
    </submittedName>
</protein>
<sequence>MNKVTACISTALRLFISCFAHFVKLFLDRNIFNLSSLIFLAGLFCFDVPFCEVKTSTQILQFQNNLQVIAIKLVKKYIYSQLKGVNQNNICVDHPDQTLINTSL</sequence>
<name>A0A3P8VVJ4_CYNSE</name>
<reference evidence="1" key="2">
    <citation type="submission" date="2025-08" db="UniProtKB">
        <authorList>
            <consortium name="Ensembl"/>
        </authorList>
    </citation>
    <scope>IDENTIFICATION</scope>
</reference>
<dbReference type="AlphaFoldDB" id="A0A3P8VVJ4"/>
<organism evidence="1 2">
    <name type="scientific">Cynoglossus semilaevis</name>
    <name type="common">Tongue sole</name>
    <dbReference type="NCBI Taxonomy" id="244447"/>
    <lineage>
        <taxon>Eukaryota</taxon>
        <taxon>Metazoa</taxon>
        <taxon>Chordata</taxon>
        <taxon>Craniata</taxon>
        <taxon>Vertebrata</taxon>
        <taxon>Euteleostomi</taxon>
        <taxon>Actinopterygii</taxon>
        <taxon>Neopterygii</taxon>
        <taxon>Teleostei</taxon>
        <taxon>Neoteleostei</taxon>
        <taxon>Acanthomorphata</taxon>
        <taxon>Carangaria</taxon>
        <taxon>Pleuronectiformes</taxon>
        <taxon>Pleuronectoidei</taxon>
        <taxon>Cynoglossidae</taxon>
        <taxon>Cynoglossinae</taxon>
        <taxon>Cynoglossus</taxon>
    </lineage>
</organism>
<evidence type="ECO:0000313" key="1">
    <source>
        <dbReference type="Ensembl" id="ENSCSEP00000018339.1"/>
    </source>
</evidence>
<dbReference type="Proteomes" id="UP000265120">
    <property type="component" value="Chromosome 5"/>
</dbReference>
<keyword evidence="2" id="KW-1185">Reference proteome</keyword>
<evidence type="ECO:0000313" key="2">
    <source>
        <dbReference type="Proteomes" id="UP000265120"/>
    </source>
</evidence>